<evidence type="ECO:0000313" key="3">
    <source>
        <dbReference type="EMBL" id="RJL20527.1"/>
    </source>
</evidence>
<accession>A0A3A4AID5</accession>
<dbReference type="OrthoDB" id="4773823at2"/>
<comment type="similarity">
    <text evidence="1">Belongs to the short-chain dehydrogenases/reductases (SDR) family.</text>
</comment>
<evidence type="ECO:0000313" key="4">
    <source>
        <dbReference type="Proteomes" id="UP000265768"/>
    </source>
</evidence>
<dbReference type="Proteomes" id="UP000265768">
    <property type="component" value="Unassembled WGS sequence"/>
</dbReference>
<keyword evidence="2" id="KW-0560">Oxidoreductase</keyword>
<dbReference type="InterPro" id="IPR051122">
    <property type="entry name" value="SDR_DHRS6-like"/>
</dbReference>
<dbReference type="Gene3D" id="3.40.50.720">
    <property type="entry name" value="NAD(P)-binding Rossmann-like Domain"/>
    <property type="match status" value="1"/>
</dbReference>
<gene>
    <name evidence="3" type="ORF">D5H75_39345</name>
</gene>
<evidence type="ECO:0000256" key="1">
    <source>
        <dbReference type="ARBA" id="ARBA00006484"/>
    </source>
</evidence>
<comment type="caution">
    <text evidence="3">The sequence shown here is derived from an EMBL/GenBank/DDBJ whole genome shotgun (WGS) entry which is preliminary data.</text>
</comment>
<sequence>MKGLVIVVAGAGGPAGRAVTRRLAEAGATVVAADADKERLDAALSAAPEGVEGEVIDLLDLDAVRGWAGRVEERHGRVDGVIHLVGGWRGASSFAETDLGDWALLHDLLVRTLQHTTLAFEGAIKRSENSRFAIVSAQAAAKPTENNACYATAKVAAETWMLAFADALRGTESAAVTLVVKALVDDAMRAAKPEAKFLGFTDVADLAEAVAGLWKKPAADLNGARVDLTT</sequence>
<dbReference type="EMBL" id="QZEY01000030">
    <property type="protein sequence ID" value="RJL20527.1"/>
    <property type="molecule type" value="Genomic_DNA"/>
</dbReference>
<reference evidence="3 4" key="1">
    <citation type="submission" date="2018-09" db="EMBL/GenBank/DDBJ databases">
        <title>YIM 75507 draft genome.</title>
        <authorList>
            <person name="Tang S."/>
            <person name="Feng Y."/>
        </authorList>
    </citation>
    <scope>NUCLEOTIDE SEQUENCE [LARGE SCALE GENOMIC DNA]</scope>
    <source>
        <strain evidence="3 4">YIM 75507</strain>
    </source>
</reference>
<keyword evidence="4" id="KW-1185">Reference proteome</keyword>
<proteinExistence type="inferred from homology"/>
<dbReference type="InterPro" id="IPR002347">
    <property type="entry name" value="SDR_fam"/>
</dbReference>
<dbReference type="SUPFAM" id="SSF51735">
    <property type="entry name" value="NAD(P)-binding Rossmann-fold domains"/>
    <property type="match status" value="1"/>
</dbReference>
<dbReference type="CDD" id="cd05233">
    <property type="entry name" value="SDR_c"/>
    <property type="match status" value="1"/>
</dbReference>
<dbReference type="GO" id="GO:0016491">
    <property type="term" value="F:oxidoreductase activity"/>
    <property type="evidence" value="ECO:0007669"/>
    <property type="project" value="UniProtKB-KW"/>
</dbReference>
<dbReference type="RefSeq" id="WP_119931731.1">
    <property type="nucleotide sequence ID" value="NZ_QZEY01000030.1"/>
</dbReference>
<dbReference type="PANTHER" id="PTHR43477">
    <property type="entry name" value="DIHYDROANTICAPSIN 7-DEHYDROGENASE"/>
    <property type="match status" value="1"/>
</dbReference>
<dbReference type="Pfam" id="PF00106">
    <property type="entry name" value="adh_short"/>
    <property type="match status" value="1"/>
</dbReference>
<dbReference type="PANTHER" id="PTHR43477:SF1">
    <property type="entry name" value="DIHYDROANTICAPSIN 7-DEHYDROGENASE"/>
    <property type="match status" value="1"/>
</dbReference>
<protein>
    <submittedName>
        <fullName evidence="3">SDR family oxidoreductase</fullName>
    </submittedName>
</protein>
<organism evidence="3 4">
    <name type="scientific">Bailinhaonella thermotolerans</name>
    <dbReference type="NCBI Taxonomy" id="1070861"/>
    <lineage>
        <taxon>Bacteria</taxon>
        <taxon>Bacillati</taxon>
        <taxon>Actinomycetota</taxon>
        <taxon>Actinomycetes</taxon>
        <taxon>Streptosporangiales</taxon>
        <taxon>Streptosporangiaceae</taxon>
        <taxon>Bailinhaonella</taxon>
    </lineage>
</organism>
<dbReference type="AlphaFoldDB" id="A0A3A4AID5"/>
<dbReference type="InterPro" id="IPR036291">
    <property type="entry name" value="NAD(P)-bd_dom_sf"/>
</dbReference>
<name>A0A3A4AID5_9ACTN</name>
<evidence type="ECO:0000256" key="2">
    <source>
        <dbReference type="ARBA" id="ARBA00023002"/>
    </source>
</evidence>